<reference evidence="1 2" key="1">
    <citation type="submission" date="2023-03" db="EMBL/GenBank/DDBJ databases">
        <title>Isolation and description of six Streptomyces strains from soil environments, able to metabolize different microbial glucans.</title>
        <authorList>
            <person name="Widen T."/>
            <person name="Larsbrink J."/>
        </authorList>
    </citation>
    <scope>NUCLEOTIDE SEQUENCE [LARGE SCALE GENOMIC DNA]</scope>
    <source>
        <strain evidence="1 2">Alt2</strain>
    </source>
</reference>
<protein>
    <submittedName>
        <fullName evidence="1">Uncharacterized protein</fullName>
    </submittedName>
</protein>
<sequence length="102" mass="10640">MPIEVRVVGERRVLLQGGESAGQPPTKQGEYIHIDALFGEGSRCVIEVGRDPYCSAPAPPLGCPGAPGGGGGHQQGLADELVIVHAEDNWLSRQLSPSAART</sequence>
<name>A0ABY9IJ91_9ACTN</name>
<evidence type="ECO:0000313" key="2">
    <source>
        <dbReference type="Proteomes" id="UP001235744"/>
    </source>
</evidence>
<gene>
    <name evidence="1" type="ORF">P8A19_03110</name>
</gene>
<evidence type="ECO:0000313" key="1">
    <source>
        <dbReference type="EMBL" id="WLQ54494.1"/>
    </source>
</evidence>
<dbReference type="Proteomes" id="UP001235744">
    <property type="component" value="Chromosome"/>
</dbReference>
<dbReference type="RefSeq" id="WP_306105676.1">
    <property type="nucleotide sequence ID" value="NZ_CP120988.1"/>
</dbReference>
<dbReference type="EMBL" id="CP120988">
    <property type="protein sequence ID" value="WLQ54494.1"/>
    <property type="molecule type" value="Genomic_DNA"/>
</dbReference>
<keyword evidence="2" id="KW-1185">Reference proteome</keyword>
<proteinExistence type="predicted"/>
<organism evidence="1 2">
    <name type="scientific">Streptomyces poriferorum</name>
    <dbReference type="NCBI Taxonomy" id="2798799"/>
    <lineage>
        <taxon>Bacteria</taxon>
        <taxon>Bacillati</taxon>
        <taxon>Actinomycetota</taxon>
        <taxon>Actinomycetes</taxon>
        <taxon>Kitasatosporales</taxon>
        <taxon>Streptomycetaceae</taxon>
        <taxon>Streptomyces</taxon>
    </lineage>
</organism>
<accession>A0ABY9IJ91</accession>